<dbReference type="GO" id="GO:0071011">
    <property type="term" value="C:precatalytic spliceosome"/>
    <property type="evidence" value="ECO:0007669"/>
    <property type="project" value="TreeGrafter"/>
</dbReference>
<proteinExistence type="predicted"/>
<dbReference type="PANTHER" id="PTHR20978">
    <property type="entry name" value="SPLICING FACTOR 3B SUBUNIT 5"/>
    <property type="match status" value="1"/>
</dbReference>
<protein>
    <submittedName>
        <fullName evidence="1">Uncharacterized protein</fullName>
    </submittedName>
</protein>
<dbReference type="GO" id="GO:0005686">
    <property type="term" value="C:U2 snRNP"/>
    <property type="evidence" value="ECO:0007669"/>
    <property type="project" value="TreeGrafter"/>
</dbReference>
<reference evidence="1 2" key="1">
    <citation type="journal article" date="2002" name="Nature">
        <title>Genome sequence and comparative analysis of the model rodent malaria parasite Plasmodium yoelii yoelii.</title>
        <authorList>
            <person name="Carlton J.M."/>
            <person name="Angiuoli S.V."/>
            <person name="Suh B.B."/>
            <person name="Kooij T.W."/>
            <person name="Pertea M."/>
            <person name="Silva J.C."/>
            <person name="Ermolaeva M.D."/>
            <person name="Allen J.E."/>
            <person name="Selengut J.D."/>
            <person name="Koo H.L."/>
            <person name="Peterson J.D."/>
            <person name="Pop M."/>
            <person name="Kosack D.S."/>
            <person name="Shumway M.F."/>
            <person name="Bidwell S.L."/>
            <person name="Shallom S.J."/>
            <person name="van Aken S.E."/>
            <person name="Riedmuller S.B."/>
            <person name="Feldblyum T.V."/>
            <person name="Cho J.K."/>
            <person name="Quackenbush J."/>
            <person name="Sedegah M."/>
            <person name="Shoaibi A."/>
            <person name="Cummings L.M."/>
            <person name="Florens L."/>
            <person name="Yates J.R."/>
            <person name="Raine J.D."/>
            <person name="Sinden R.E."/>
            <person name="Harris M.A."/>
            <person name="Cunningham D.A."/>
            <person name="Preiser P.R."/>
            <person name="Bergman L.W."/>
            <person name="Vaidya A.B."/>
            <person name="van Lin L.H."/>
            <person name="Janse C.J."/>
            <person name="Waters A.P."/>
            <person name="Smith H.O."/>
            <person name="White O.R."/>
            <person name="Salzberg S.L."/>
            <person name="Venter J.C."/>
            <person name="Fraser C.M."/>
            <person name="Hoffman S.L."/>
            <person name="Gardner M.J."/>
            <person name="Carucci D.J."/>
        </authorList>
    </citation>
    <scope>NUCLEOTIDE SEQUENCE [LARGE SCALE GENOMIC DNA]</scope>
    <source>
        <strain evidence="1 2">17XNL</strain>
    </source>
</reference>
<feature type="non-terminal residue" evidence="1">
    <location>
        <position position="1"/>
    </location>
</feature>
<comment type="caution">
    <text evidence="1">The sequence shown here is derived from an EMBL/GenBank/DDBJ whole genome shotgun (WGS) entry which is preliminary data.</text>
</comment>
<dbReference type="InParanoid" id="Q7R9T6"/>
<dbReference type="FunCoup" id="Q7R9T6">
    <property type="interactions" value="412"/>
</dbReference>
<dbReference type="GO" id="GO:0000398">
    <property type="term" value="P:mRNA splicing, via spliceosome"/>
    <property type="evidence" value="ECO:0007669"/>
    <property type="project" value="TreeGrafter"/>
</dbReference>
<organism evidence="1 2">
    <name type="scientific">Plasmodium yoelii yoelii</name>
    <dbReference type="NCBI Taxonomy" id="73239"/>
    <lineage>
        <taxon>Eukaryota</taxon>
        <taxon>Sar</taxon>
        <taxon>Alveolata</taxon>
        <taxon>Apicomplexa</taxon>
        <taxon>Aconoidasida</taxon>
        <taxon>Haemosporida</taxon>
        <taxon>Plasmodiidae</taxon>
        <taxon>Plasmodium</taxon>
        <taxon>Plasmodium (Vinckeia)</taxon>
    </lineage>
</organism>
<name>Q7R9T6_PLAYO</name>
<accession>Q7R9T6</accession>
<keyword evidence="2" id="KW-1185">Reference proteome</keyword>
<dbReference type="PANTHER" id="PTHR20978:SF0">
    <property type="entry name" value="SPLICING FACTOR 3B SUBUNIT 5"/>
    <property type="match status" value="1"/>
</dbReference>
<dbReference type="AlphaFoldDB" id="Q7R9T6"/>
<dbReference type="STRING" id="73239.Q7R9T6"/>
<dbReference type="InterPro" id="IPR009846">
    <property type="entry name" value="SF3b5/RDS3-10"/>
</dbReference>
<dbReference type="EMBL" id="AABL01002348">
    <property type="protein sequence ID" value="EAA19058.1"/>
    <property type="molecule type" value="Genomic_DNA"/>
</dbReference>
<dbReference type="Pfam" id="PF07189">
    <property type="entry name" value="SF3b10"/>
    <property type="match status" value="1"/>
</dbReference>
<evidence type="ECO:0000313" key="2">
    <source>
        <dbReference type="Proteomes" id="UP000008553"/>
    </source>
</evidence>
<sequence>YLSSSYIRNITRQYKFYKKGIYFFTEKMSTFDRFNIHAQLEHLQSKYQGSGHADTTRWEWLTNIHRDTLASHVGHYSRLAYFAIAENEPIAKIRYRCLQVKTI</sequence>
<dbReference type="Proteomes" id="UP000008553">
    <property type="component" value="Unassembled WGS sequence"/>
</dbReference>
<evidence type="ECO:0000313" key="1">
    <source>
        <dbReference type="EMBL" id="EAA19058.1"/>
    </source>
</evidence>
<dbReference type="PaxDb" id="73239-Q7R9T6"/>
<gene>
    <name evidence="1" type="ORF">PY06774</name>
</gene>